<keyword evidence="1" id="KW-0472">Membrane</keyword>
<keyword evidence="1" id="KW-0812">Transmembrane</keyword>
<proteinExistence type="predicted"/>
<organism evidence="2 3">
    <name type="scientific">Marinigracilibium pacificum</name>
    <dbReference type="NCBI Taxonomy" id="2729599"/>
    <lineage>
        <taxon>Bacteria</taxon>
        <taxon>Pseudomonadati</taxon>
        <taxon>Bacteroidota</taxon>
        <taxon>Cytophagia</taxon>
        <taxon>Cytophagales</taxon>
        <taxon>Flammeovirgaceae</taxon>
        <taxon>Marinigracilibium</taxon>
    </lineage>
</organism>
<keyword evidence="3" id="KW-1185">Reference proteome</keyword>
<reference evidence="2 3" key="1">
    <citation type="submission" date="2020-04" db="EMBL/GenBank/DDBJ databases">
        <title>Flammeovirgaceae bacterium KN852 isolated from deep sea.</title>
        <authorList>
            <person name="Zhang D.-C."/>
        </authorList>
    </citation>
    <scope>NUCLEOTIDE SEQUENCE [LARGE SCALE GENOMIC DNA]</scope>
    <source>
        <strain evidence="2 3">KN852</strain>
    </source>
</reference>
<feature type="transmembrane region" description="Helical" evidence="1">
    <location>
        <begin position="6"/>
        <end position="27"/>
    </location>
</feature>
<evidence type="ECO:0000313" key="2">
    <source>
        <dbReference type="EMBL" id="NMM47900.1"/>
    </source>
</evidence>
<name>A0A848J025_9BACT</name>
<dbReference type="EMBL" id="JABBNU010000003">
    <property type="protein sequence ID" value="NMM47900.1"/>
    <property type="molecule type" value="Genomic_DNA"/>
</dbReference>
<dbReference type="InterPro" id="IPR025833">
    <property type="entry name" value="GDYXXLXY"/>
</dbReference>
<gene>
    <name evidence="2" type="ORF">HH304_05770</name>
</gene>
<keyword evidence="1" id="KW-1133">Transmembrane helix</keyword>
<dbReference type="AlphaFoldDB" id="A0A848J025"/>
<dbReference type="Proteomes" id="UP000559010">
    <property type="component" value="Unassembled WGS sequence"/>
</dbReference>
<dbReference type="Pfam" id="PF14345">
    <property type="entry name" value="GDYXXLXY"/>
    <property type="match status" value="1"/>
</dbReference>
<sequence>MTKNKIIFIIFIIVALIQLYVPASMIIDREKVLEKGVVLKIKTRPIDPTDPFRGKYIDLRYEANSIEVDSTESWIYGTDIYVVMKPDSDGFSIPAEVSKTKPDTDSPYFKAKVDGYYHYDGPPKIDIIYPFDRFYMEESKAYEAELAYRDAQWDTSQVSYAIVKVLDGQAVLQDVIIGDESIKKIVEERLIQNKK</sequence>
<comment type="caution">
    <text evidence="2">The sequence shown here is derived from an EMBL/GenBank/DDBJ whole genome shotgun (WGS) entry which is preliminary data.</text>
</comment>
<evidence type="ECO:0000256" key="1">
    <source>
        <dbReference type="SAM" id="Phobius"/>
    </source>
</evidence>
<protein>
    <submittedName>
        <fullName evidence="2">GDYXXLXY domain-containing protein</fullName>
    </submittedName>
</protein>
<dbReference type="RefSeq" id="WP_169678884.1">
    <property type="nucleotide sequence ID" value="NZ_JABBNU010000003.1"/>
</dbReference>
<accession>A0A848J025</accession>
<evidence type="ECO:0000313" key="3">
    <source>
        <dbReference type="Proteomes" id="UP000559010"/>
    </source>
</evidence>